<dbReference type="GO" id="GO:0008236">
    <property type="term" value="F:serine-type peptidase activity"/>
    <property type="evidence" value="ECO:0007669"/>
    <property type="project" value="InterPro"/>
</dbReference>
<dbReference type="RefSeq" id="WP_073221733.1">
    <property type="nucleotide sequence ID" value="NZ_FNNS01000033.1"/>
</dbReference>
<dbReference type="GO" id="GO:0004175">
    <property type="term" value="F:endopeptidase activity"/>
    <property type="evidence" value="ECO:0007669"/>
    <property type="project" value="TreeGrafter"/>
</dbReference>
<dbReference type="InterPro" id="IPR029045">
    <property type="entry name" value="ClpP/crotonase-like_dom_sf"/>
</dbReference>
<name>A0A1M6NL47_9FLAO</name>
<dbReference type="EMBL" id="FQYV01000035">
    <property type="protein sequence ID" value="SHJ96242.1"/>
    <property type="molecule type" value="Genomic_DNA"/>
</dbReference>
<dbReference type="SMART" id="SM00245">
    <property type="entry name" value="TSPc"/>
    <property type="match status" value="1"/>
</dbReference>
<keyword evidence="3" id="KW-1185">Reference proteome</keyword>
<dbReference type="Gene3D" id="3.30.750.44">
    <property type="match status" value="1"/>
</dbReference>
<dbReference type="PANTHER" id="PTHR32060">
    <property type="entry name" value="TAIL-SPECIFIC PROTEASE"/>
    <property type="match status" value="1"/>
</dbReference>
<protein>
    <submittedName>
        <fullName evidence="2">Peptidase family S41</fullName>
    </submittedName>
</protein>
<sequence length="763" mass="86417">MKQRFGILIIGLLLIGCKSKTSTQNEIQEIQERQQEKVNHLKVFAKAYGYVKYFHPSDEASKIDWNSFAAYGANEILKSNNTNEVIATLNNLFKPIAPSVVFSNTKQDYDMSTITPNIVNDYKPTYWQHLGVSKDMNMQGEAYSSVRVNRYTEVDESNGFGNLSVSINAEKYKGKEIKYSGWIKLKEGSKGTGHLWMRIDKSDNTLGFFENMDANPIKSNEWKQYEIIGKIDDLASGIYFGSFIKGKGTMFLDDVRLHYKENNEWVEIPIKNNDFEAQTLGKRNEQSAWTGNSVGYSYTFSTTEIKEGKQSAVIAYEGKIKRVEGTALFDSHPKFGELIEREIGDGIFCQIPLNLYANNETTYPKSTSLNTLNKSISAMDDSGNNIFLYLGNVINTYNVFQHFYPYFNEVEVDWDKELTAALQRSFNDQTDYEHLVTLQKFTAPLKDGHIYVSGPNIKEYVPAINWEWIEGKLIITRVKDESLGIKVGDEVTKVNNQSSENYFKEVNSKISAGTKGWLNYRAQVASLSGEKDEKLVLEINGKNIVLNRDNKYDYGEIDIAIQENDYKLLDENIYYLNLSAIEMDTITALLPQLEKAKGIICDLRGYPNGNHAFISHLLREKDTSKAWMRIPKIIYPDQEKIVGFENSGWELQPKKPYLGNKKVVFIIDGSAISYAESYMSFIEGYHLATILGQPTAGTNGNINPFSLLGDFTISWTGMKVVKHDGSQLHGVGVLPDIYVSKSIEGVKSGKDEFLEKAIEVILE</sequence>
<dbReference type="Gene3D" id="3.90.226.10">
    <property type="entry name" value="2-enoyl-CoA Hydratase, Chain A, domain 1"/>
    <property type="match status" value="1"/>
</dbReference>
<dbReference type="GO" id="GO:0006508">
    <property type="term" value="P:proteolysis"/>
    <property type="evidence" value="ECO:0007669"/>
    <property type="project" value="InterPro"/>
</dbReference>
<organism evidence="2 3">
    <name type="scientific">Aequorivita viscosa</name>
    <dbReference type="NCBI Taxonomy" id="797419"/>
    <lineage>
        <taxon>Bacteria</taxon>
        <taxon>Pseudomonadati</taxon>
        <taxon>Bacteroidota</taxon>
        <taxon>Flavobacteriia</taxon>
        <taxon>Flavobacteriales</taxon>
        <taxon>Flavobacteriaceae</taxon>
        <taxon>Aequorivita</taxon>
    </lineage>
</organism>
<evidence type="ECO:0000259" key="1">
    <source>
        <dbReference type="SMART" id="SM00245"/>
    </source>
</evidence>
<gene>
    <name evidence="2" type="ORF">SAMN04487908_13510</name>
</gene>
<dbReference type="Pfam" id="PF03572">
    <property type="entry name" value="Peptidase_S41"/>
    <property type="match status" value="1"/>
</dbReference>
<dbReference type="SUPFAM" id="SSF52096">
    <property type="entry name" value="ClpP/crotonase"/>
    <property type="match status" value="1"/>
</dbReference>
<dbReference type="PROSITE" id="PS51257">
    <property type="entry name" value="PROKAR_LIPOPROTEIN"/>
    <property type="match status" value="1"/>
</dbReference>
<accession>A0A1M6NL47</accession>
<proteinExistence type="predicted"/>
<dbReference type="InterPro" id="IPR005151">
    <property type="entry name" value="Tail-specific_protease"/>
</dbReference>
<evidence type="ECO:0000313" key="2">
    <source>
        <dbReference type="EMBL" id="SHJ96242.1"/>
    </source>
</evidence>
<dbReference type="STRING" id="797419.SAMN05216556_13310"/>
<evidence type="ECO:0000313" key="3">
    <source>
        <dbReference type="Proteomes" id="UP000184172"/>
    </source>
</evidence>
<dbReference type="Proteomes" id="UP000184172">
    <property type="component" value="Unassembled WGS sequence"/>
</dbReference>
<feature type="domain" description="Tail specific protease" evidence="1">
    <location>
        <begin position="534"/>
        <end position="740"/>
    </location>
</feature>
<dbReference type="OrthoDB" id="5379939at2"/>
<dbReference type="AlphaFoldDB" id="A0A1M6NL47"/>
<dbReference type="PANTHER" id="PTHR32060:SF22">
    <property type="entry name" value="CARBOXYL-TERMINAL-PROCESSING PEPTIDASE 3, CHLOROPLASTIC"/>
    <property type="match status" value="1"/>
</dbReference>
<reference evidence="3" key="1">
    <citation type="submission" date="2016-11" db="EMBL/GenBank/DDBJ databases">
        <authorList>
            <person name="Varghese N."/>
            <person name="Submissions S."/>
        </authorList>
    </citation>
    <scope>NUCLEOTIDE SEQUENCE [LARGE SCALE GENOMIC DNA]</scope>
    <source>
        <strain evidence="3">DSM 26349</strain>
    </source>
</reference>
<dbReference type="Gene3D" id="2.60.120.260">
    <property type="entry name" value="Galactose-binding domain-like"/>
    <property type="match status" value="1"/>
</dbReference>